<dbReference type="STRING" id="83401.SAMN05421742_103329"/>
<dbReference type="EMBL" id="FNCV01000003">
    <property type="protein sequence ID" value="SDG96811.1"/>
    <property type="molecule type" value="Genomic_DNA"/>
</dbReference>
<protein>
    <submittedName>
        <fullName evidence="1">Uncharacterized protein</fullName>
    </submittedName>
</protein>
<gene>
    <name evidence="1" type="ORF">SAMN05421742_103329</name>
</gene>
<dbReference type="RefSeq" id="WP_176787685.1">
    <property type="nucleotide sequence ID" value="NZ_FNCV01000003.1"/>
</dbReference>
<name>A0A1G7YJV0_9PROT</name>
<keyword evidence="2" id="KW-1185">Reference proteome</keyword>
<dbReference type="AlphaFoldDB" id="A0A1G7YJV0"/>
<organism evidence="1 2">
    <name type="scientific">Roseospirillum parvum</name>
    <dbReference type="NCBI Taxonomy" id="83401"/>
    <lineage>
        <taxon>Bacteria</taxon>
        <taxon>Pseudomonadati</taxon>
        <taxon>Pseudomonadota</taxon>
        <taxon>Alphaproteobacteria</taxon>
        <taxon>Rhodospirillales</taxon>
        <taxon>Rhodospirillaceae</taxon>
        <taxon>Roseospirillum</taxon>
    </lineage>
</organism>
<accession>A0A1G7YJV0</accession>
<evidence type="ECO:0000313" key="1">
    <source>
        <dbReference type="EMBL" id="SDG96811.1"/>
    </source>
</evidence>
<evidence type="ECO:0000313" key="2">
    <source>
        <dbReference type="Proteomes" id="UP000217076"/>
    </source>
</evidence>
<dbReference type="Proteomes" id="UP000217076">
    <property type="component" value="Unassembled WGS sequence"/>
</dbReference>
<reference evidence="2" key="1">
    <citation type="submission" date="2016-10" db="EMBL/GenBank/DDBJ databases">
        <authorList>
            <person name="Varghese N."/>
            <person name="Submissions S."/>
        </authorList>
    </citation>
    <scope>NUCLEOTIDE SEQUENCE [LARGE SCALE GENOMIC DNA]</scope>
    <source>
        <strain evidence="2">930I</strain>
    </source>
</reference>
<sequence length="86" mass="9327">MDHSPGTTFLGRVADAAPASVLPQQRLLLELLSMSGDIAVAVRPGESLMWRTLDECRAAGWIELVEINPEWVRASITAAGRLIART</sequence>
<proteinExistence type="predicted"/>